<feature type="domain" description="Amidohydrolase 3" evidence="1">
    <location>
        <begin position="210"/>
        <end position="406"/>
    </location>
</feature>
<dbReference type="EC" id="3.5.4.1" evidence="2"/>
<dbReference type="NCBIfam" id="NF005759">
    <property type="entry name" value="PRK07583.1"/>
    <property type="match status" value="1"/>
</dbReference>
<dbReference type="SUPFAM" id="SSF51338">
    <property type="entry name" value="Composite domain of metallo-dependent hydrolases"/>
    <property type="match status" value="1"/>
</dbReference>
<dbReference type="InterPro" id="IPR052349">
    <property type="entry name" value="Metallo-hydrolase_Enzymes"/>
</dbReference>
<name>A0AAF0CRB2_9BACT</name>
<dbReference type="KEGG" id="slom:PXH66_07060"/>
<dbReference type="Proteomes" id="UP001218638">
    <property type="component" value="Chromosome"/>
</dbReference>
<sequence length="438" mass="47653">MHLYRHARVPCACLPSAVAAAPTDPRAIEPWTECDILIDGPLIVGVRSATGSVGLAAPPDTAQTDLGGRIVWPGLIDAHTHLDKTHTWDRAPNPRGEFWDAIEILRHDATARWTTADVYRRAEFGLRSAWAHGTNAVRTHLDSGGELGAESHEVMAQLRTEWQGRIALQTVSLCNVAAFSAGEADRVMKLTRDGGASAIGGFPQPNPDLPAQLDYLLAAARELELGVDLHIDESGLAQAECLRATAEAVLRNEFPYPVTCGHNCSLSLHEDARAASTIDLIKQAGIQLIVLPLCNLYLQGRQWDEQGHPRTPQWRGLTRIHELMQVGLTVACASDNVRDAFFAWGDYDLFEVWQAGVRVGHLDTRMHAAAATVTTAPATIMGLPQYGRVTPGSPADLVVSPAATFNEFLARPAAPRRLIHGESFRESEPPDYRELAAH</sequence>
<evidence type="ECO:0000313" key="2">
    <source>
        <dbReference type="EMBL" id="WED66607.1"/>
    </source>
</evidence>
<dbReference type="EMBL" id="CP119075">
    <property type="protein sequence ID" value="WED66607.1"/>
    <property type="molecule type" value="Genomic_DNA"/>
</dbReference>
<dbReference type="InterPro" id="IPR032466">
    <property type="entry name" value="Metal_Hydrolase"/>
</dbReference>
<keyword evidence="2" id="KW-0378">Hydrolase</keyword>
<proteinExistence type="predicted"/>
<dbReference type="GO" id="GO:0035888">
    <property type="term" value="F:isoguanine deaminase activity"/>
    <property type="evidence" value="ECO:0007669"/>
    <property type="project" value="TreeGrafter"/>
</dbReference>
<evidence type="ECO:0000313" key="3">
    <source>
        <dbReference type="Proteomes" id="UP001218638"/>
    </source>
</evidence>
<keyword evidence="3" id="KW-1185">Reference proteome</keyword>
<organism evidence="2 3">
    <name type="scientific">Synoicihabitans lomoniglobus</name>
    <dbReference type="NCBI Taxonomy" id="2909285"/>
    <lineage>
        <taxon>Bacteria</taxon>
        <taxon>Pseudomonadati</taxon>
        <taxon>Verrucomicrobiota</taxon>
        <taxon>Opitutia</taxon>
        <taxon>Opitutales</taxon>
        <taxon>Opitutaceae</taxon>
        <taxon>Synoicihabitans</taxon>
    </lineage>
</organism>
<dbReference type="InterPro" id="IPR011059">
    <property type="entry name" value="Metal-dep_hydrolase_composite"/>
</dbReference>
<accession>A0AAF0CRB2</accession>
<dbReference type="InterPro" id="IPR013108">
    <property type="entry name" value="Amidohydro_3"/>
</dbReference>
<dbReference type="GO" id="GO:0006209">
    <property type="term" value="P:cytosine catabolic process"/>
    <property type="evidence" value="ECO:0007669"/>
    <property type="project" value="TreeGrafter"/>
</dbReference>
<gene>
    <name evidence="2" type="ORF">PXH66_07060</name>
</gene>
<evidence type="ECO:0000259" key="1">
    <source>
        <dbReference type="Pfam" id="PF07969"/>
    </source>
</evidence>
<dbReference type="Gene3D" id="2.30.40.10">
    <property type="entry name" value="Urease, subunit C, domain 1"/>
    <property type="match status" value="1"/>
</dbReference>
<dbReference type="RefSeq" id="WP_345784024.1">
    <property type="nucleotide sequence ID" value="NZ_CP119075.1"/>
</dbReference>
<reference evidence="2" key="1">
    <citation type="submission" date="2023-03" db="EMBL/GenBank/DDBJ databases">
        <title>Lomoglobus Profundus gen. nov., sp. nov., a novel member of the phylum Verrucomicrobia, isolated from deep-marine sediment of South China Sea.</title>
        <authorList>
            <person name="Ahmad T."/>
            <person name="Ishaq S.E."/>
            <person name="Wang F."/>
        </authorList>
    </citation>
    <scope>NUCLEOTIDE SEQUENCE</scope>
    <source>
        <strain evidence="2">LMO-M01</strain>
    </source>
</reference>
<dbReference type="GO" id="GO:0004131">
    <property type="term" value="F:cytosine deaminase activity"/>
    <property type="evidence" value="ECO:0007669"/>
    <property type="project" value="UniProtKB-EC"/>
</dbReference>
<dbReference type="AlphaFoldDB" id="A0AAF0CRB2"/>
<protein>
    <submittedName>
        <fullName evidence="2">Cytosine deaminase</fullName>
        <ecNumber evidence="2">3.5.4.1</ecNumber>
    </submittedName>
</protein>
<dbReference type="PANTHER" id="PTHR32027:SF0">
    <property type="entry name" value="CYTOSINE DEAMINASE"/>
    <property type="match status" value="1"/>
</dbReference>
<dbReference type="Gene3D" id="3.20.20.140">
    <property type="entry name" value="Metal-dependent hydrolases"/>
    <property type="match status" value="1"/>
</dbReference>
<dbReference type="Pfam" id="PF07969">
    <property type="entry name" value="Amidohydro_3"/>
    <property type="match status" value="1"/>
</dbReference>
<dbReference type="PANTHER" id="PTHR32027">
    <property type="entry name" value="CYTOSINE DEAMINASE"/>
    <property type="match status" value="1"/>
</dbReference>
<dbReference type="SUPFAM" id="SSF51556">
    <property type="entry name" value="Metallo-dependent hydrolases"/>
    <property type="match status" value="1"/>
</dbReference>